<evidence type="ECO:0000256" key="2">
    <source>
        <dbReference type="SAM" id="Coils"/>
    </source>
</evidence>
<accession>A0A915DJD4</accession>
<organism evidence="5 6">
    <name type="scientific">Ditylenchus dipsaci</name>
    <dbReference type="NCBI Taxonomy" id="166011"/>
    <lineage>
        <taxon>Eukaryota</taxon>
        <taxon>Metazoa</taxon>
        <taxon>Ecdysozoa</taxon>
        <taxon>Nematoda</taxon>
        <taxon>Chromadorea</taxon>
        <taxon>Rhabditida</taxon>
        <taxon>Tylenchina</taxon>
        <taxon>Tylenchomorpha</taxon>
        <taxon>Sphaerularioidea</taxon>
        <taxon>Anguinidae</taxon>
        <taxon>Anguininae</taxon>
        <taxon>Ditylenchus</taxon>
    </lineage>
</organism>
<feature type="region of interest" description="Disordered" evidence="3">
    <location>
        <begin position="320"/>
        <end position="353"/>
    </location>
</feature>
<keyword evidence="1 2" id="KW-0175">Coiled coil</keyword>
<reference evidence="6" key="1">
    <citation type="submission" date="2022-11" db="UniProtKB">
        <authorList>
            <consortium name="WormBaseParasite"/>
        </authorList>
    </citation>
    <scope>IDENTIFICATION</scope>
</reference>
<feature type="domain" description="Cortactin-binding protein-2 N-terminal" evidence="4">
    <location>
        <begin position="24"/>
        <end position="210"/>
    </location>
</feature>
<feature type="region of interest" description="Disordered" evidence="3">
    <location>
        <begin position="1"/>
        <end position="22"/>
    </location>
</feature>
<evidence type="ECO:0000256" key="1">
    <source>
        <dbReference type="ARBA" id="ARBA00023054"/>
    </source>
</evidence>
<name>A0A915DJD4_9BILA</name>
<dbReference type="WBParaSite" id="jg20067">
    <property type="protein sequence ID" value="jg20067"/>
    <property type="gene ID" value="jg20067"/>
</dbReference>
<dbReference type="InterPro" id="IPR050719">
    <property type="entry name" value="Cortactin-Actin_Reg"/>
</dbReference>
<feature type="coiled-coil region" evidence="2">
    <location>
        <begin position="116"/>
        <end position="271"/>
    </location>
</feature>
<dbReference type="AlphaFoldDB" id="A0A915DJD4"/>
<keyword evidence="5" id="KW-1185">Reference proteome</keyword>
<dbReference type="Proteomes" id="UP000887574">
    <property type="component" value="Unplaced"/>
</dbReference>
<evidence type="ECO:0000256" key="3">
    <source>
        <dbReference type="SAM" id="MobiDB-lite"/>
    </source>
</evidence>
<dbReference type="Pfam" id="PF09727">
    <property type="entry name" value="CortBP2"/>
    <property type="match status" value="1"/>
</dbReference>
<protein>
    <submittedName>
        <fullName evidence="6">Cortactin-binding protein-2 N-terminal domain-containing protein</fullName>
    </submittedName>
</protein>
<evidence type="ECO:0000259" key="4">
    <source>
        <dbReference type="Pfam" id="PF09727"/>
    </source>
</evidence>
<dbReference type="PANTHER" id="PTHR23166">
    <property type="entry name" value="FILAMIN/GPBP-INTERACTING PROTEIN"/>
    <property type="match status" value="1"/>
</dbReference>
<dbReference type="PANTHER" id="PTHR23166:SF7">
    <property type="entry name" value="LEUCINE ZIPPER PROTEIN 1"/>
    <property type="match status" value="1"/>
</dbReference>
<evidence type="ECO:0000313" key="5">
    <source>
        <dbReference type="Proteomes" id="UP000887574"/>
    </source>
</evidence>
<feature type="compositionally biased region" description="Low complexity" evidence="3">
    <location>
        <begin position="329"/>
        <end position="344"/>
    </location>
</feature>
<evidence type="ECO:0000313" key="6">
    <source>
        <dbReference type="WBParaSite" id="jg20067"/>
    </source>
</evidence>
<proteinExistence type="predicted"/>
<dbReference type="InterPro" id="IPR019131">
    <property type="entry name" value="Cortactin-binding_p2_N"/>
</dbReference>
<feature type="region of interest" description="Disordered" evidence="3">
    <location>
        <begin position="395"/>
        <end position="416"/>
    </location>
</feature>
<sequence>MTEECSTTIQPQPSPSTSKSPCQFSTSQLLELLSRYEAEIQAKDVALAVLQAQKARHLLENVKAVQLGPSNGPELALLRDSVTVAFDRSDVGLARDFCRSQLHQLDNFIAIQRICNQKAKQAMNVLEKRHSKILDEIDLAKEREKSTVLKSDDVFALLDNERLKMQKQLDKKDEEIKLLEDALDQSDKLMTTEKERHKLIVLYLIHERKQLLLQLNDLKRRLNTSSQTEPQLDSSVVNELKKQVVALSGERDALRKTVNSLNTDKDGLQKKVVYLEEDLMLIRQNILLKTKQNTNDQLVRRDTADGLIMANKVALASEKQQFKSHMPTSASFPSGSSSSSSSESMGQQGWIPTSNLHFQPLHCPVAPFQWSSPSTSQPQLGIKATTSKASNLPVNRNLASHLPGTNYRTNRRPTAEPSDRMEIIVMDASPNNTASLTKRSSSLPRNTVHSTQFINHTGYRLPPNMPNNNNNVNGFVTDMIPHTLTPQQAYVPSTATATSANVTNNNNNISSARHITTIVPITKQRDSKQ</sequence>